<keyword evidence="3" id="KW-1185">Reference proteome</keyword>
<dbReference type="AlphaFoldDB" id="A0A939QJ49"/>
<accession>A0A939QJ49</accession>
<evidence type="ECO:0000313" key="2">
    <source>
        <dbReference type="EMBL" id="MBO3662637.1"/>
    </source>
</evidence>
<dbReference type="EMBL" id="JAGFOA010000001">
    <property type="protein sequence ID" value="MBO3662637.1"/>
    <property type="molecule type" value="Genomic_DNA"/>
</dbReference>
<protein>
    <submittedName>
        <fullName evidence="2">Uncharacterized protein</fullName>
    </submittedName>
</protein>
<comment type="caution">
    <text evidence="2">The sequence shown here is derived from an EMBL/GenBank/DDBJ whole genome shotgun (WGS) entry which is preliminary data.</text>
</comment>
<gene>
    <name evidence="2" type="ORF">J5V96_03825</name>
</gene>
<evidence type="ECO:0000256" key="1">
    <source>
        <dbReference type="SAM" id="MobiDB-lite"/>
    </source>
</evidence>
<sequence length="52" mass="5712">MPARIAVEGSGSASHPVVTDVPTWVRRVAAEQRTFTRRGAPRTREPSDQPAR</sequence>
<proteinExistence type="predicted"/>
<feature type="compositionally biased region" description="Basic and acidic residues" evidence="1">
    <location>
        <begin position="42"/>
        <end position="52"/>
    </location>
</feature>
<dbReference type="Proteomes" id="UP000680132">
    <property type="component" value="Unassembled WGS sequence"/>
</dbReference>
<organism evidence="2 3">
    <name type="scientific">Microbacterium stercoris</name>
    <dbReference type="NCBI Taxonomy" id="2820289"/>
    <lineage>
        <taxon>Bacteria</taxon>
        <taxon>Bacillati</taxon>
        <taxon>Actinomycetota</taxon>
        <taxon>Actinomycetes</taxon>
        <taxon>Micrococcales</taxon>
        <taxon>Microbacteriaceae</taxon>
        <taxon>Microbacterium</taxon>
    </lineage>
</organism>
<reference evidence="2" key="1">
    <citation type="submission" date="2021-03" db="EMBL/GenBank/DDBJ databases">
        <title>Microbacterium sp. nov., a novel actinobacterium isolated from cow dung.</title>
        <authorList>
            <person name="Zhang L."/>
        </authorList>
    </citation>
    <scope>NUCLEOTIDE SEQUENCE</scope>
    <source>
        <strain evidence="2">NEAU-LLB</strain>
    </source>
</reference>
<evidence type="ECO:0000313" key="3">
    <source>
        <dbReference type="Proteomes" id="UP000680132"/>
    </source>
</evidence>
<dbReference type="RefSeq" id="WP_208500290.1">
    <property type="nucleotide sequence ID" value="NZ_JAGFOA010000001.1"/>
</dbReference>
<name>A0A939QJ49_9MICO</name>
<feature type="region of interest" description="Disordered" evidence="1">
    <location>
        <begin position="32"/>
        <end position="52"/>
    </location>
</feature>